<dbReference type="Proteomes" id="UP000243459">
    <property type="component" value="Chromosome 6"/>
</dbReference>
<dbReference type="GO" id="GO:0071949">
    <property type="term" value="F:FAD binding"/>
    <property type="evidence" value="ECO:0007669"/>
    <property type="project" value="InterPro"/>
</dbReference>
<dbReference type="InterPro" id="IPR006094">
    <property type="entry name" value="Oxid_FAD_bind_N"/>
</dbReference>
<keyword evidence="4" id="KW-1185">Reference proteome</keyword>
<dbReference type="SUPFAM" id="SSF56176">
    <property type="entry name" value="FAD-binding/transporter-associated domain-like"/>
    <property type="match status" value="1"/>
</dbReference>
<evidence type="ECO:0000313" key="4">
    <source>
        <dbReference type="Proteomes" id="UP000243459"/>
    </source>
</evidence>
<comment type="cofactor">
    <cofactor evidence="1">
        <name>FAD</name>
        <dbReference type="ChEBI" id="CHEBI:57692"/>
    </cofactor>
</comment>
<dbReference type="Gene3D" id="3.40.462.20">
    <property type="match status" value="1"/>
</dbReference>
<dbReference type="Gene3D" id="3.30.465.10">
    <property type="match status" value="1"/>
</dbReference>
<dbReference type="AlphaFoldDB" id="A0A5P1ELT8"/>
<dbReference type="Pfam" id="PF01565">
    <property type="entry name" value="FAD_binding_4"/>
    <property type="match status" value="1"/>
</dbReference>
<evidence type="ECO:0000313" key="3">
    <source>
        <dbReference type="EMBL" id="ONK65759.1"/>
    </source>
</evidence>
<organism evidence="3 4">
    <name type="scientific">Asparagus officinalis</name>
    <name type="common">Garden asparagus</name>
    <dbReference type="NCBI Taxonomy" id="4686"/>
    <lineage>
        <taxon>Eukaryota</taxon>
        <taxon>Viridiplantae</taxon>
        <taxon>Streptophyta</taxon>
        <taxon>Embryophyta</taxon>
        <taxon>Tracheophyta</taxon>
        <taxon>Spermatophyta</taxon>
        <taxon>Magnoliopsida</taxon>
        <taxon>Liliopsida</taxon>
        <taxon>Asparagales</taxon>
        <taxon>Asparagaceae</taxon>
        <taxon>Asparagoideae</taxon>
        <taxon>Asparagus</taxon>
    </lineage>
</organism>
<sequence length="244" mass="26278">MRVRSGGHDYEGLSYSSTLGPFILLDLFNLRSIGIDVTSNTAWVQSGATLGELYHAISEKAGPNVAFPAGVCPTVGIGGHLSGGVLGTLVMAFRLAADQVTLVQVPPNVMVFSASRTLNQGATKLVTKWQNVAYDLDGRLFIRIVLVPDEDEKGNKTVKATFNSLFLGSKAELLPLMGVSFPELGLREEDCAEMSWIKSVLYFLGYLSGGKNESVLTERGVADPFITPFKAKSDFVRNLVSEQG</sequence>
<name>A0A5P1ELT8_ASPOF</name>
<protein>
    <recommendedName>
        <fullName evidence="2">FAD-binding PCMH-type domain-containing protein</fullName>
    </recommendedName>
</protein>
<feature type="domain" description="FAD-binding PCMH-type" evidence="2">
    <location>
        <begin position="1"/>
        <end position="186"/>
    </location>
</feature>
<reference evidence="4" key="1">
    <citation type="journal article" date="2017" name="Nat. Commun.">
        <title>The asparagus genome sheds light on the origin and evolution of a young Y chromosome.</title>
        <authorList>
            <person name="Harkess A."/>
            <person name="Zhou J."/>
            <person name="Xu C."/>
            <person name="Bowers J.E."/>
            <person name="Van der Hulst R."/>
            <person name="Ayyampalayam S."/>
            <person name="Mercati F."/>
            <person name="Riccardi P."/>
            <person name="McKain M.R."/>
            <person name="Kakrana A."/>
            <person name="Tang H."/>
            <person name="Ray J."/>
            <person name="Groenendijk J."/>
            <person name="Arikit S."/>
            <person name="Mathioni S.M."/>
            <person name="Nakano M."/>
            <person name="Shan H."/>
            <person name="Telgmann-Rauber A."/>
            <person name="Kanno A."/>
            <person name="Yue Z."/>
            <person name="Chen H."/>
            <person name="Li W."/>
            <person name="Chen Y."/>
            <person name="Xu X."/>
            <person name="Zhang Y."/>
            <person name="Luo S."/>
            <person name="Chen H."/>
            <person name="Gao J."/>
            <person name="Mao Z."/>
            <person name="Pires J.C."/>
            <person name="Luo M."/>
            <person name="Kudrna D."/>
            <person name="Wing R.A."/>
            <person name="Meyers B.C."/>
            <person name="Yi K."/>
            <person name="Kong H."/>
            <person name="Lavrijsen P."/>
            <person name="Sunseri F."/>
            <person name="Falavigna A."/>
            <person name="Ye Y."/>
            <person name="Leebens-Mack J.H."/>
            <person name="Chen G."/>
        </authorList>
    </citation>
    <scope>NUCLEOTIDE SEQUENCE [LARGE SCALE GENOMIC DNA]</scope>
    <source>
        <strain evidence="4">cv. DH0086</strain>
    </source>
</reference>
<proteinExistence type="predicted"/>
<dbReference type="InterPro" id="IPR036318">
    <property type="entry name" value="FAD-bd_PCMH-like_sf"/>
</dbReference>
<accession>A0A5P1ELT8</accession>
<gene>
    <name evidence="3" type="ORF">A4U43_C06F650</name>
</gene>
<dbReference type="InterPro" id="IPR016166">
    <property type="entry name" value="FAD-bd_PCMH"/>
</dbReference>
<dbReference type="PROSITE" id="PS51387">
    <property type="entry name" value="FAD_PCMH"/>
    <property type="match status" value="1"/>
</dbReference>
<dbReference type="OMA" id="WQNVAYD"/>
<dbReference type="InterPro" id="IPR016169">
    <property type="entry name" value="FAD-bd_PCMH_sub2"/>
</dbReference>
<dbReference type="Gramene" id="ONK65759">
    <property type="protein sequence ID" value="ONK65759"/>
    <property type="gene ID" value="A4U43_C06F650"/>
</dbReference>
<evidence type="ECO:0000259" key="2">
    <source>
        <dbReference type="PROSITE" id="PS51387"/>
    </source>
</evidence>
<evidence type="ECO:0000256" key="1">
    <source>
        <dbReference type="ARBA" id="ARBA00001974"/>
    </source>
</evidence>
<dbReference type="InterPro" id="IPR016167">
    <property type="entry name" value="FAD-bd_PCMH_sub1"/>
</dbReference>
<dbReference type="EMBL" id="CM007386">
    <property type="protein sequence ID" value="ONK65759.1"/>
    <property type="molecule type" value="Genomic_DNA"/>
</dbReference>
<dbReference type="Gene3D" id="3.30.43.10">
    <property type="entry name" value="Uridine Diphospho-n-acetylenolpyruvylglucosamine Reductase, domain 2"/>
    <property type="match status" value="1"/>
</dbReference>
<dbReference type="PANTHER" id="PTHR32448">
    <property type="entry name" value="OS08G0158400 PROTEIN"/>
    <property type="match status" value="1"/>
</dbReference>